<accession>A0A9D0YYA8</accession>
<gene>
    <name evidence="5" type="ORF">IAA66_10395</name>
</gene>
<dbReference type="InterPro" id="IPR005754">
    <property type="entry name" value="Sortase"/>
</dbReference>
<dbReference type="Pfam" id="PF04203">
    <property type="entry name" value="Sortase"/>
    <property type="match status" value="1"/>
</dbReference>
<reference evidence="5" key="2">
    <citation type="journal article" date="2021" name="PeerJ">
        <title>Extensive microbial diversity within the chicken gut microbiome revealed by metagenomics and culture.</title>
        <authorList>
            <person name="Gilroy R."/>
            <person name="Ravi A."/>
            <person name="Getino M."/>
            <person name="Pursley I."/>
            <person name="Horton D.L."/>
            <person name="Alikhan N.F."/>
            <person name="Baker D."/>
            <person name="Gharbi K."/>
            <person name="Hall N."/>
            <person name="Watson M."/>
            <person name="Adriaenssens E.M."/>
            <person name="Foster-Nyarko E."/>
            <person name="Jarju S."/>
            <person name="Secka A."/>
            <person name="Antonio M."/>
            <person name="Oren A."/>
            <person name="Chaudhuri R.R."/>
            <person name="La Ragione R."/>
            <person name="Hildebrand F."/>
            <person name="Pallen M.J."/>
        </authorList>
    </citation>
    <scope>NUCLEOTIDE SEQUENCE</scope>
    <source>
        <strain evidence="5">ChiHile30-977</strain>
    </source>
</reference>
<feature type="active site" description="Acyl-thioester intermediate" evidence="2">
    <location>
        <position position="377"/>
    </location>
</feature>
<dbReference type="EMBL" id="DVFI01000143">
    <property type="protein sequence ID" value="HIQ63969.1"/>
    <property type="molecule type" value="Genomic_DNA"/>
</dbReference>
<feature type="region of interest" description="Disordered" evidence="3">
    <location>
        <begin position="156"/>
        <end position="200"/>
    </location>
</feature>
<evidence type="ECO:0000313" key="6">
    <source>
        <dbReference type="Proteomes" id="UP000886819"/>
    </source>
</evidence>
<dbReference type="Proteomes" id="UP000886819">
    <property type="component" value="Unassembled WGS sequence"/>
</dbReference>
<keyword evidence="4" id="KW-0812">Transmembrane</keyword>
<evidence type="ECO:0000256" key="1">
    <source>
        <dbReference type="ARBA" id="ARBA00022801"/>
    </source>
</evidence>
<keyword evidence="1" id="KW-0378">Hydrolase</keyword>
<feature type="active site" description="Proton donor/acceptor" evidence="2">
    <location>
        <position position="278"/>
    </location>
</feature>
<dbReference type="SUPFAM" id="SSF63817">
    <property type="entry name" value="Sortase"/>
    <property type="match status" value="1"/>
</dbReference>
<organism evidence="5 6">
    <name type="scientific">Candidatus Avichristensenella intestinipullorum</name>
    <dbReference type="NCBI Taxonomy" id="2840693"/>
    <lineage>
        <taxon>Bacteria</taxon>
        <taxon>Bacillati</taxon>
        <taxon>Bacillota</taxon>
        <taxon>Clostridia</taxon>
        <taxon>Candidatus Avichristensenella</taxon>
    </lineage>
</organism>
<protein>
    <submittedName>
        <fullName evidence="5">Class B sortase</fullName>
    </submittedName>
</protein>
<reference evidence="5" key="1">
    <citation type="submission" date="2020-10" db="EMBL/GenBank/DDBJ databases">
        <authorList>
            <person name="Gilroy R."/>
        </authorList>
    </citation>
    <scope>NUCLEOTIDE SEQUENCE</scope>
    <source>
        <strain evidence="5">ChiHile30-977</strain>
    </source>
</reference>
<feature type="compositionally biased region" description="Low complexity" evidence="3">
    <location>
        <begin position="156"/>
        <end position="181"/>
    </location>
</feature>
<dbReference type="InterPro" id="IPR009835">
    <property type="entry name" value="SrtB"/>
</dbReference>
<evidence type="ECO:0000256" key="4">
    <source>
        <dbReference type="SAM" id="Phobius"/>
    </source>
</evidence>
<proteinExistence type="predicted"/>
<evidence type="ECO:0000256" key="2">
    <source>
        <dbReference type="PIRSR" id="PIRSR605754-1"/>
    </source>
</evidence>
<comment type="caution">
    <text evidence="5">The sequence shown here is derived from an EMBL/GenBank/DDBJ whole genome shotgun (WGS) entry which is preliminary data.</text>
</comment>
<sequence>MLRALLNRLRAERRRKKRAASVRSFGATPYGYCPDPPRQRSQAHAPAVGQPRGRARRNAPPAGARFRRGHRRPEPPWRRRTLLLLLTAFALLFLYSAVSLTRYGVDYFRARQASEQLRAAYHEAVTAAADEAAVLASSPFTVNSLSGGAQEAEVAEAAQEAQAAEVAEPAEASASAQAPAADAGEQTPETPGLLEEIPYPDNPNAKISAQFQKIRRQNDDIIGWLTIEDMLDEAVVQRDNSYYLNRDYRGYHNANGAIFLDESCDLSTRPYTLILYGHNMKSGLMFGGLRNYETLSFYQNNAFITFDTAYEDGQYVVFAVSTLLVDPGHWDAVNLWNLYSSYAATRQTVLDELLAHSVFRNGIEVTAEDQLLLLVTCVEDDAERRIVAARRIREDESLERLTYFVEHAQYR</sequence>
<keyword evidence="4" id="KW-0472">Membrane</keyword>
<dbReference type="CDD" id="cd05826">
    <property type="entry name" value="Sortase_B"/>
    <property type="match status" value="1"/>
</dbReference>
<keyword evidence="4" id="KW-1133">Transmembrane helix</keyword>
<feature type="region of interest" description="Disordered" evidence="3">
    <location>
        <begin position="30"/>
        <end position="73"/>
    </location>
</feature>
<dbReference type="GO" id="GO:0016787">
    <property type="term" value="F:hydrolase activity"/>
    <property type="evidence" value="ECO:0007669"/>
    <property type="project" value="UniProtKB-KW"/>
</dbReference>
<evidence type="ECO:0000256" key="3">
    <source>
        <dbReference type="SAM" id="MobiDB-lite"/>
    </source>
</evidence>
<dbReference type="AlphaFoldDB" id="A0A9D0YYA8"/>
<evidence type="ECO:0000313" key="5">
    <source>
        <dbReference type="EMBL" id="HIQ63969.1"/>
    </source>
</evidence>
<dbReference type="Gene3D" id="2.40.260.10">
    <property type="entry name" value="Sortase"/>
    <property type="match status" value="1"/>
</dbReference>
<feature type="transmembrane region" description="Helical" evidence="4">
    <location>
        <begin position="81"/>
        <end position="105"/>
    </location>
</feature>
<dbReference type="InterPro" id="IPR023365">
    <property type="entry name" value="Sortase_dom-sf"/>
</dbReference>
<name>A0A9D0YYA8_9FIRM</name>